<dbReference type="GO" id="GO:0045666">
    <property type="term" value="P:positive regulation of neuron differentiation"/>
    <property type="evidence" value="ECO:0007669"/>
    <property type="project" value="TreeGrafter"/>
</dbReference>
<evidence type="ECO:0000313" key="2">
    <source>
        <dbReference type="Proteomes" id="UP000887565"/>
    </source>
</evidence>
<feature type="coiled-coil region" evidence="1">
    <location>
        <begin position="48"/>
        <end position="117"/>
    </location>
</feature>
<protein>
    <submittedName>
        <fullName evidence="3">Uncharacterized protein</fullName>
    </submittedName>
</protein>
<dbReference type="InterPro" id="IPR018482">
    <property type="entry name" value="Znf-C4H2"/>
</dbReference>
<dbReference type="Proteomes" id="UP000887565">
    <property type="component" value="Unplaced"/>
</dbReference>
<proteinExistence type="predicted"/>
<keyword evidence="2" id="KW-1185">Reference proteome</keyword>
<reference evidence="3" key="1">
    <citation type="submission" date="2022-11" db="UniProtKB">
        <authorList>
            <consortium name="WormBaseParasite"/>
        </authorList>
    </citation>
    <scope>IDENTIFICATION</scope>
</reference>
<organism evidence="2 3">
    <name type="scientific">Romanomermis culicivorax</name>
    <name type="common">Nematode worm</name>
    <dbReference type="NCBI Taxonomy" id="13658"/>
    <lineage>
        <taxon>Eukaryota</taxon>
        <taxon>Metazoa</taxon>
        <taxon>Ecdysozoa</taxon>
        <taxon>Nematoda</taxon>
        <taxon>Enoplea</taxon>
        <taxon>Dorylaimia</taxon>
        <taxon>Mermithida</taxon>
        <taxon>Mermithoidea</taxon>
        <taxon>Mermithidae</taxon>
        <taxon>Romanomermis</taxon>
    </lineage>
</organism>
<dbReference type="AlphaFoldDB" id="A0A915KKP3"/>
<evidence type="ECO:0000256" key="1">
    <source>
        <dbReference type="SAM" id="Coils"/>
    </source>
</evidence>
<dbReference type="PANTHER" id="PTHR31058">
    <property type="entry name" value="ZINC FINGER C4H2 DOMAIN-CONTAINING PROTEIN"/>
    <property type="match status" value="1"/>
</dbReference>
<name>A0A915KKP3_ROMCU</name>
<accession>A0A915KKP3</accession>
<dbReference type="GO" id="GO:0005634">
    <property type="term" value="C:nucleus"/>
    <property type="evidence" value="ECO:0007669"/>
    <property type="project" value="TreeGrafter"/>
</dbReference>
<dbReference type="Pfam" id="PF10146">
    <property type="entry name" value="zf-C4H2"/>
    <property type="match status" value="1"/>
</dbReference>
<sequence>MKMPSPIQRTFKDLEAIQLIKRNVERIDQLREDFLKESEKYKSEDSFLNEANQEMENLRVEEQALIEEMRQIHSDINALESAKKNAEDVRRHSYQNAKRLLAEMKQLKLDTDDLCKNVQHEALPEQIIDPENEIKFQSSTNPNSHCFSLGAPNPWQLVTGPTFNFTSPILEALQRQK</sequence>
<evidence type="ECO:0000313" key="3">
    <source>
        <dbReference type="WBParaSite" id="nRc.2.0.1.t38992-RA"/>
    </source>
</evidence>
<dbReference type="WBParaSite" id="nRc.2.0.1.t38992-RA">
    <property type="protein sequence ID" value="nRc.2.0.1.t38992-RA"/>
    <property type="gene ID" value="nRc.2.0.1.g38992"/>
</dbReference>
<keyword evidence="1" id="KW-0175">Coiled coil</keyword>
<dbReference type="PANTHER" id="PTHR31058:SF2">
    <property type="entry name" value="ZINC FINGER C4H2 DOMAIN-CONTAINING PROTEIN"/>
    <property type="match status" value="1"/>
</dbReference>